<feature type="domain" description="WhiA LAGLIDADG-like" evidence="6">
    <location>
        <begin position="118"/>
        <end position="209"/>
    </location>
</feature>
<evidence type="ECO:0000313" key="7">
    <source>
        <dbReference type="EMBL" id="MEQ2520720.1"/>
    </source>
</evidence>
<accession>A0ABV1GFV3</accession>
<organism evidence="7 8">
    <name type="scientific">Ruthenibacterium intestinale</name>
    <dbReference type="NCBI Taxonomy" id="3133163"/>
    <lineage>
        <taxon>Bacteria</taxon>
        <taxon>Bacillati</taxon>
        <taxon>Bacillota</taxon>
        <taxon>Clostridia</taxon>
        <taxon>Eubacteriales</taxon>
        <taxon>Oscillospiraceae</taxon>
        <taxon>Ruthenibacterium</taxon>
    </lineage>
</organism>
<dbReference type="PANTHER" id="PTHR37307:SF1">
    <property type="entry name" value="CELL DIVISION PROTEIN WHIA-RELATED"/>
    <property type="match status" value="1"/>
</dbReference>
<keyword evidence="3 4" id="KW-0131">Cell cycle</keyword>
<sequence>MSFSQDVKQEIMNHIPPEGCCAVAAAYGVACFGKYFDSKGMVLHTERTGIAQYAKKVFSLAGVEGKIYARGKEDSRMYEFAVKDSEQIEKMFSLFGGTGTEPSLRINSKIFQCEHCVQAFISAAFLCSGTITDPSKEYNLEFLSNRYGLIQDFSALLMGHGFLPKTTRRRGGNVLYFKASEQIEDMLTYMGASGSSLQLMNLKVYKDLRNKANRITNCETANIDKIVSASGKTIEAIQYLRENGALETLPETLRVAADCREKYPDLPLKELALQFDPPLSKSGLSHRMKKIEQIAATLMERNCNA</sequence>
<dbReference type="RefSeq" id="WP_349216265.1">
    <property type="nucleotide sequence ID" value="NZ_JBBMFA010000095.1"/>
</dbReference>
<dbReference type="SUPFAM" id="SSF55608">
    <property type="entry name" value="Homing endonucleases"/>
    <property type="match status" value="1"/>
</dbReference>
<dbReference type="Pfam" id="PF14527">
    <property type="entry name" value="LAGLIDADG_WhiA"/>
    <property type="match status" value="1"/>
</dbReference>
<dbReference type="NCBIfam" id="TIGR00647">
    <property type="entry name" value="DNA_bind_WhiA"/>
    <property type="match status" value="1"/>
</dbReference>
<keyword evidence="1 4" id="KW-0132">Cell division</keyword>
<gene>
    <name evidence="4 7" type="primary">whiA</name>
    <name evidence="7" type="ORF">WMO24_09805</name>
</gene>
<dbReference type="HAMAP" id="MF_01420">
    <property type="entry name" value="HTH_type_WhiA"/>
    <property type="match status" value="1"/>
</dbReference>
<evidence type="ECO:0000313" key="8">
    <source>
        <dbReference type="Proteomes" id="UP001477672"/>
    </source>
</evidence>
<comment type="caution">
    <text evidence="7">The sequence shown here is derived from an EMBL/GenBank/DDBJ whole genome shotgun (WGS) entry which is preliminary data.</text>
</comment>
<proteinExistence type="inferred from homology"/>
<dbReference type="Pfam" id="PF02650">
    <property type="entry name" value="HTH_WhiA"/>
    <property type="match status" value="1"/>
</dbReference>
<evidence type="ECO:0000259" key="6">
    <source>
        <dbReference type="Pfam" id="PF14527"/>
    </source>
</evidence>
<dbReference type="InterPro" id="IPR003802">
    <property type="entry name" value="Sporulation_regulator_WhiA"/>
</dbReference>
<dbReference type="Proteomes" id="UP001477672">
    <property type="component" value="Unassembled WGS sequence"/>
</dbReference>
<comment type="similarity">
    <text evidence="4">Belongs to the WhiA family.</text>
</comment>
<dbReference type="Gene3D" id="3.10.28.10">
    <property type="entry name" value="Homing endonucleases"/>
    <property type="match status" value="1"/>
</dbReference>
<dbReference type="EMBL" id="JBBMFA010000095">
    <property type="protein sequence ID" value="MEQ2520720.1"/>
    <property type="molecule type" value="Genomic_DNA"/>
</dbReference>
<feature type="domain" description="Sporulation regulator WhiA C-terminal" evidence="5">
    <location>
        <begin position="212"/>
        <end position="295"/>
    </location>
</feature>
<reference evidence="7 8" key="1">
    <citation type="submission" date="2024-03" db="EMBL/GenBank/DDBJ databases">
        <title>Human intestinal bacterial collection.</title>
        <authorList>
            <person name="Pauvert C."/>
            <person name="Hitch T.C.A."/>
            <person name="Clavel T."/>
        </authorList>
    </citation>
    <scope>NUCLEOTIDE SEQUENCE [LARGE SCALE GENOMIC DNA]</scope>
    <source>
        <strain evidence="7 8">CLA-JM-H11</strain>
    </source>
</reference>
<keyword evidence="8" id="KW-1185">Reference proteome</keyword>
<evidence type="ECO:0000256" key="4">
    <source>
        <dbReference type="HAMAP-Rule" id="MF_01420"/>
    </source>
</evidence>
<dbReference type="InterPro" id="IPR023054">
    <property type="entry name" value="Sporulation_regulator_WhiA_C"/>
</dbReference>
<evidence type="ECO:0000256" key="3">
    <source>
        <dbReference type="ARBA" id="ARBA00023306"/>
    </source>
</evidence>
<dbReference type="InterPro" id="IPR027434">
    <property type="entry name" value="Homing_endonucl"/>
</dbReference>
<evidence type="ECO:0000256" key="1">
    <source>
        <dbReference type="ARBA" id="ARBA00022618"/>
    </source>
</evidence>
<comment type="function">
    <text evidence="4">Involved in cell division and chromosome segregation.</text>
</comment>
<keyword evidence="2 4" id="KW-0238">DNA-binding</keyword>
<dbReference type="GO" id="GO:0003677">
    <property type="term" value="F:DNA binding"/>
    <property type="evidence" value="ECO:0007669"/>
    <property type="project" value="UniProtKB-KW"/>
</dbReference>
<evidence type="ECO:0000256" key="2">
    <source>
        <dbReference type="ARBA" id="ARBA00023125"/>
    </source>
</evidence>
<protein>
    <recommendedName>
        <fullName evidence="4">Probable cell division protein WhiA</fullName>
    </recommendedName>
</protein>
<dbReference type="PANTHER" id="PTHR37307">
    <property type="entry name" value="CELL DIVISION PROTEIN WHIA-RELATED"/>
    <property type="match status" value="1"/>
</dbReference>
<evidence type="ECO:0000259" key="5">
    <source>
        <dbReference type="Pfam" id="PF02650"/>
    </source>
</evidence>
<name>A0ABV1GFV3_9FIRM</name>
<dbReference type="InterPro" id="IPR039518">
    <property type="entry name" value="WhiA_LAGLIDADG_dom"/>
</dbReference>